<dbReference type="Pfam" id="PF00015">
    <property type="entry name" value="MCPsignal"/>
    <property type="match status" value="1"/>
</dbReference>
<keyword evidence="10" id="KW-1185">Reference proteome</keyword>
<comment type="caution">
    <text evidence="9">The sequence shown here is derived from an EMBL/GenBank/DDBJ whole genome shotgun (WGS) entry which is preliminary data.</text>
</comment>
<dbReference type="Gene3D" id="6.10.250.1910">
    <property type="match status" value="1"/>
</dbReference>
<feature type="region of interest" description="Disordered" evidence="5">
    <location>
        <begin position="524"/>
        <end position="553"/>
    </location>
</feature>
<dbReference type="Gene3D" id="6.10.340.10">
    <property type="match status" value="1"/>
</dbReference>
<feature type="transmembrane region" description="Helical" evidence="6">
    <location>
        <begin position="76"/>
        <end position="99"/>
    </location>
</feature>
<dbReference type="PANTHER" id="PTHR32089:SF112">
    <property type="entry name" value="LYSOZYME-LIKE PROTEIN-RELATED"/>
    <property type="match status" value="1"/>
</dbReference>
<dbReference type="InterPro" id="IPR004090">
    <property type="entry name" value="Chemotax_Me-accpt_rcpt"/>
</dbReference>
<dbReference type="RefSeq" id="WP_185193547.1">
    <property type="nucleotide sequence ID" value="NZ_JACKXD010000004.1"/>
</dbReference>
<keyword evidence="6" id="KW-0472">Membrane</keyword>
<keyword evidence="6" id="KW-1133">Transmembrane helix</keyword>
<dbReference type="GO" id="GO:0006935">
    <property type="term" value="P:chemotaxis"/>
    <property type="evidence" value="ECO:0007669"/>
    <property type="project" value="InterPro"/>
</dbReference>
<evidence type="ECO:0000259" key="8">
    <source>
        <dbReference type="PROSITE" id="PS50885"/>
    </source>
</evidence>
<dbReference type="Proteomes" id="UP000546257">
    <property type="component" value="Unassembled WGS sequence"/>
</dbReference>
<protein>
    <submittedName>
        <fullName evidence="9">HAMP domain-containing protein</fullName>
    </submittedName>
</protein>
<name>A0A7J9SMA5_9EURY</name>
<dbReference type="AlphaFoldDB" id="A0A7J9SMA5"/>
<dbReference type="Gene3D" id="1.10.287.950">
    <property type="entry name" value="Methyl-accepting chemotaxis protein"/>
    <property type="match status" value="1"/>
</dbReference>
<proteinExistence type="inferred from homology"/>
<evidence type="ECO:0000256" key="5">
    <source>
        <dbReference type="SAM" id="MobiDB-lite"/>
    </source>
</evidence>
<accession>A0A7J9SMA5</accession>
<dbReference type="SMART" id="SM00283">
    <property type="entry name" value="MA"/>
    <property type="match status" value="1"/>
</dbReference>
<dbReference type="Pfam" id="PF00672">
    <property type="entry name" value="HAMP"/>
    <property type="match status" value="2"/>
</dbReference>
<feature type="domain" description="HAMP" evidence="8">
    <location>
        <begin position="166"/>
        <end position="219"/>
    </location>
</feature>
<dbReference type="PROSITE" id="PS50885">
    <property type="entry name" value="HAMP"/>
    <property type="match status" value="2"/>
</dbReference>
<evidence type="ECO:0000313" key="9">
    <source>
        <dbReference type="EMBL" id="MBB6647176.1"/>
    </source>
</evidence>
<feature type="transmembrane region" description="Helical" evidence="6">
    <location>
        <begin position="20"/>
        <end position="39"/>
    </location>
</feature>
<dbReference type="CDD" id="cd06225">
    <property type="entry name" value="HAMP"/>
    <property type="match status" value="2"/>
</dbReference>
<keyword evidence="4" id="KW-0175">Coiled coil</keyword>
<evidence type="ECO:0000256" key="4">
    <source>
        <dbReference type="SAM" id="Coils"/>
    </source>
</evidence>
<feature type="transmembrane region" description="Helical" evidence="6">
    <location>
        <begin position="51"/>
        <end position="70"/>
    </location>
</feature>
<gene>
    <name evidence="9" type="ORF">H5V44_12925</name>
</gene>
<dbReference type="SMART" id="SM00304">
    <property type="entry name" value="HAMP"/>
    <property type="match status" value="3"/>
</dbReference>
<reference evidence="9 10" key="1">
    <citation type="submission" date="2020-08" db="EMBL/GenBank/DDBJ databases">
        <authorList>
            <person name="Seo M.-J."/>
        </authorList>
    </citation>
    <scope>NUCLEOTIDE SEQUENCE [LARGE SCALE GENOMIC DNA]</scope>
    <source>
        <strain evidence="9 10">MBLA0160</strain>
    </source>
</reference>
<dbReference type="InterPro" id="IPR004089">
    <property type="entry name" value="MCPsignal_dom"/>
</dbReference>
<dbReference type="EMBL" id="JACKXD010000004">
    <property type="protein sequence ID" value="MBB6647176.1"/>
    <property type="molecule type" value="Genomic_DNA"/>
</dbReference>
<dbReference type="PRINTS" id="PR00260">
    <property type="entry name" value="CHEMTRNSDUCR"/>
</dbReference>
<evidence type="ECO:0000256" key="2">
    <source>
        <dbReference type="ARBA" id="ARBA00029447"/>
    </source>
</evidence>
<evidence type="ECO:0000259" key="7">
    <source>
        <dbReference type="PROSITE" id="PS50111"/>
    </source>
</evidence>
<keyword evidence="1 3" id="KW-0807">Transducer</keyword>
<evidence type="ECO:0000256" key="3">
    <source>
        <dbReference type="PROSITE-ProRule" id="PRU00284"/>
    </source>
</evidence>
<dbReference type="GO" id="GO:0004888">
    <property type="term" value="F:transmembrane signaling receptor activity"/>
    <property type="evidence" value="ECO:0007669"/>
    <property type="project" value="InterPro"/>
</dbReference>
<dbReference type="InterPro" id="IPR003660">
    <property type="entry name" value="HAMP_dom"/>
</dbReference>
<keyword evidence="6" id="KW-0812">Transmembrane</keyword>
<sequence>MSTPAAASDREIDPTGNVGVFGEVLVAVGAVPMAIEPYIPAIVRRNFGLRVFLLAFVSIVVAPGIAVVAFDDVLAAALFIAAVVTATGFLGYCEMYRALREINTRIKRVDDGQFDVSFDADRIDEIGETYDALEETARSLGETIERAESERENAEAERERARELHAHLDEQAIAFGETMRAAADGDLTQRLPVDSETESMAEIATAFNGMMDDIEAAVEEIRGFAGEVAAATADAETGAAEIEEASAEVSASVRGIAGDADDQREMLAEVSGEMNDLSATVEEVASSAQTVAETATETAEAAETGATTARDAIDDVREVAAVIDSTVDNVEALEDRMAEIGEIVGLIGDIAEQTNMLALNANIEAARAGSGGGGDGFAVVAEEVKRLAAETGDSAEEIEGLINEVQAQTATTVAEVRTARDHVAESVDAVENVVELFERVSENSQRTDSGIREISDATDDQAASAEEAVSMVEEVEAISRTTAEKAGSASAAAEQQAASVSTVGDTVASLSTVADRLEAVVSAFETGGDHTRPDAGGSPPGRSAVAGDGGRPD</sequence>
<dbReference type="GO" id="GO:0007165">
    <property type="term" value="P:signal transduction"/>
    <property type="evidence" value="ECO:0007669"/>
    <property type="project" value="UniProtKB-KW"/>
</dbReference>
<feature type="region of interest" description="Disordered" evidence="5">
    <location>
        <begin position="441"/>
        <end position="463"/>
    </location>
</feature>
<feature type="domain" description="HAMP" evidence="8">
    <location>
        <begin position="97"/>
        <end position="145"/>
    </location>
</feature>
<organism evidence="9 10">
    <name type="scientific">Halobellus ruber</name>
    <dbReference type="NCBI Taxonomy" id="2761102"/>
    <lineage>
        <taxon>Archaea</taxon>
        <taxon>Methanobacteriati</taxon>
        <taxon>Methanobacteriota</taxon>
        <taxon>Stenosarchaea group</taxon>
        <taxon>Halobacteria</taxon>
        <taxon>Halobacteriales</taxon>
        <taxon>Haloferacaceae</taxon>
        <taxon>Halobellus</taxon>
    </lineage>
</organism>
<dbReference type="PROSITE" id="PS50111">
    <property type="entry name" value="CHEMOTAXIS_TRANSDUC_2"/>
    <property type="match status" value="1"/>
</dbReference>
<evidence type="ECO:0000313" key="10">
    <source>
        <dbReference type="Proteomes" id="UP000546257"/>
    </source>
</evidence>
<feature type="domain" description="Methyl-accepting transducer" evidence="7">
    <location>
        <begin position="238"/>
        <end position="476"/>
    </location>
</feature>
<evidence type="ECO:0000256" key="1">
    <source>
        <dbReference type="ARBA" id="ARBA00023224"/>
    </source>
</evidence>
<dbReference type="SUPFAM" id="SSF58104">
    <property type="entry name" value="Methyl-accepting chemotaxis protein (MCP) signaling domain"/>
    <property type="match status" value="1"/>
</dbReference>
<evidence type="ECO:0000256" key="6">
    <source>
        <dbReference type="SAM" id="Phobius"/>
    </source>
</evidence>
<feature type="coiled-coil region" evidence="4">
    <location>
        <begin position="130"/>
        <end position="171"/>
    </location>
</feature>
<comment type="similarity">
    <text evidence="2">Belongs to the methyl-accepting chemotaxis (MCP) protein family.</text>
</comment>
<dbReference type="GO" id="GO:0016020">
    <property type="term" value="C:membrane"/>
    <property type="evidence" value="ECO:0007669"/>
    <property type="project" value="InterPro"/>
</dbReference>
<dbReference type="PANTHER" id="PTHR32089">
    <property type="entry name" value="METHYL-ACCEPTING CHEMOTAXIS PROTEIN MCPB"/>
    <property type="match status" value="1"/>
</dbReference>